<comment type="caution">
    <text evidence="15">The sequence shown here is derived from an EMBL/GenBank/DDBJ whole genome shotgun (WGS) entry which is preliminary data.</text>
</comment>
<organism evidence="15 16">
    <name type="scientific">Ciceribacter naphthalenivorans</name>
    <dbReference type="NCBI Taxonomy" id="1118451"/>
    <lineage>
        <taxon>Bacteria</taxon>
        <taxon>Pseudomonadati</taxon>
        <taxon>Pseudomonadota</taxon>
        <taxon>Alphaproteobacteria</taxon>
        <taxon>Hyphomicrobiales</taxon>
        <taxon>Rhizobiaceae</taxon>
        <taxon>Ciceribacter</taxon>
    </lineage>
</organism>
<dbReference type="PRINTS" id="PR00409">
    <property type="entry name" value="PHDIOXRDTASE"/>
</dbReference>
<evidence type="ECO:0000256" key="9">
    <source>
        <dbReference type="ARBA" id="ARBA00023002"/>
    </source>
</evidence>
<protein>
    <submittedName>
        <fullName evidence="15">Ferric reductase</fullName>
    </submittedName>
</protein>
<dbReference type="Gene3D" id="2.40.30.10">
    <property type="entry name" value="Translation factors"/>
    <property type="match status" value="1"/>
</dbReference>
<keyword evidence="3" id="KW-0285">Flavoprotein</keyword>
<dbReference type="GO" id="GO:0051537">
    <property type="term" value="F:2 iron, 2 sulfur cluster binding"/>
    <property type="evidence" value="ECO:0007669"/>
    <property type="project" value="UniProtKB-KW"/>
</dbReference>
<dbReference type="GO" id="GO:0016020">
    <property type="term" value="C:membrane"/>
    <property type="evidence" value="ECO:0007669"/>
    <property type="project" value="UniProtKB-SubCell"/>
</dbReference>
<dbReference type="InterPro" id="IPR039261">
    <property type="entry name" value="FNR_nucleotide-bd"/>
</dbReference>
<reference evidence="15 16" key="1">
    <citation type="submission" date="2019-07" db="EMBL/GenBank/DDBJ databases">
        <title>Whole genome shotgun sequence of Rhizobium naphthalenivorans NBRC 107585.</title>
        <authorList>
            <person name="Hosoyama A."/>
            <person name="Uohara A."/>
            <person name="Ohji S."/>
            <person name="Ichikawa N."/>
        </authorList>
    </citation>
    <scope>NUCLEOTIDE SEQUENCE [LARGE SCALE GENOMIC DNA]</scope>
    <source>
        <strain evidence="15 16">NBRC 107585</strain>
    </source>
</reference>
<name>A0A512HH52_9HYPH</name>
<evidence type="ECO:0000256" key="4">
    <source>
        <dbReference type="ARBA" id="ARBA00022692"/>
    </source>
</evidence>
<dbReference type="GO" id="GO:0050660">
    <property type="term" value="F:flavin adenine dinucleotide binding"/>
    <property type="evidence" value="ECO:0007669"/>
    <property type="project" value="TreeGrafter"/>
</dbReference>
<keyword evidence="11" id="KW-0411">Iron-sulfur</keyword>
<feature type="transmembrane region" description="Helical" evidence="13">
    <location>
        <begin position="80"/>
        <end position="98"/>
    </location>
</feature>
<dbReference type="PANTHER" id="PTHR47354">
    <property type="entry name" value="NADH OXIDOREDUCTASE HCR"/>
    <property type="match status" value="1"/>
</dbReference>
<keyword evidence="7" id="KW-0274">FAD</keyword>
<dbReference type="GO" id="GO:0016491">
    <property type="term" value="F:oxidoreductase activity"/>
    <property type="evidence" value="ECO:0007669"/>
    <property type="project" value="UniProtKB-KW"/>
</dbReference>
<feature type="domain" description="FAD-binding FR-type" evidence="14">
    <location>
        <begin position="209"/>
        <end position="319"/>
    </location>
</feature>
<keyword evidence="5" id="KW-0001">2Fe-2S</keyword>
<comment type="subcellular location">
    <subcellularLocation>
        <location evidence="2">Membrane</location>
        <topology evidence="2">Multi-pass membrane protein</topology>
    </subcellularLocation>
</comment>
<dbReference type="AlphaFoldDB" id="A0A512HH52"/>
<gene>
    <name evidence="15" type="ORF">RNA01_17040</name>
</gene>
<comment type="cofactor">
    <cofactor evidence="1">
        <name>FAD</name>
        <dbReference type="ChEBI" id="CHEBI:57692"/>
    </cofactor>
</comment>
<evidence type="ECO:0000256" key="5">
    <source>
        <dbReference type="ARBA" id="ARBA00022714"/>
    </source>
</evidence>
<keyword evidence="12 13" id="KW-0472">Membrane</keyword>
<keyword evidence="16" id="KW-1185">Reference proteome</keyword>
<feature type="transmembrane region" description="Helical" evidence="13">
    <location>
        <begin position="171"/>
        <end position="187"/>
    </location>
</feature>
<feature type="transmembrane region" description="Helical" evidence="13">
    <location>
        <begin position="39"/>
        <end position="59"/>
    </location>
</feature>
<evidence type="ECO:0000256" key="8">
    <source>
        <dbReference type="ARBA" id="ARBA00022989"/>
    </source>
</evidence>
<feature type="transmembrane region" description="Helical" evidence="13">
    <location>
        <begin position="140"/>
        <end position="159"/>
    </location>
</feature>
<evidence type="ECO:0000256" key="7">
    <source>
        <dbReference type="ARBA" id="ARBA00022827"/>
    </source>
</evidence>
<dbReference type="PROSITE" id="PS51384">
    <property type="entry name" value="FAD_FR"/>
    <property type="match status" value="1"/>
</dbReference>
<dbReference type="SUPFAM" id="SSF52343">
    <property type="entry name" value="Ferredoxin reductase-like, C-terminal NADP-linked domain"/>
    <property type="match status" value="1"/>
</dbReference>
<evidence type="ECO:0000259" key="14">
    <source>
        <dbReference type="PROSITE" id="PS51384"/>
    </source>
</evidence>
<sequence length="447" mass="50519">MSRLKAVFWGYLALLTILWLAASPDVFQPQTFITLRNAFIQYSGVLAFGCMTLAIILALRSPLVEPWLGGVDKMYRLHKWAGIGALVLSLVHWIWTQLPKWAVSLGLMAQRTRGERPQIEDPVQAFLMSMRGTAEGLGEWAFYLSVLLISIALIEKIPYRWFYQIHRLFPVLYLILAFHTIVLLDFSDWLTPLGAVTVIMVAAGSYAAIVSLFRRIGARRRVDGTIASMQHYPGVRSLETAITMETGWRGHKPGQFAFVVSDPREGAHPYTIASAWDAKDPKISFVTKELGDHTTGLVQKLKIGQRVRIEGPYGCFTFDDDCSRQIWIGGGIGITPFIARMKYLAQHPQDARKIEIDLFHSTRDEDSEALRKLAEDAKASNVRFHVLIESKHGRLTADRIREAVPDWQEASIWFCGPPGFGDALRADFAAKGMNVKQRFHQELFQMR</sequence>
<evidence type="ECO:0000256" key="3">
    <source>
        <dbReference type="ARBA" id="ARBA00022630"/>
    </source>
</evidence>
<dbReference type="InterPro" id="IPR013130">
    <property type="entry name" value="Fe3_Rdtase_TM_dom"/>
</dbReference>
<dbReference type="EMBL" id="BJZP01000006">
    <property type="protein sequence ID" value="GEO84772.1"/>
    <property type="molecule type" value="Genomic_DNA"/>
</dbReference>
<dbReference type="InterPro" id="IPR001433">
    <property type="entry name" value="OxRdtase_FAD/NAD-bd"/>
</dbReference>
<evidence type="ECO:0000256" key="10">
    <source>
        <dbReference type="ARBA" id="ARBA00023004"/>
    </source>
</evidence>
<evidence type="ECO:0000313" key="16">
    <source>
        <dbReference type="Proteomes" id="UP000321717"/>
    </source>
</evidence>
<dbReference type="InterPro" id="IPR017927">
    <property type="entry name" value="FAD-bd_FR_type"/>
</dbReference>
<feature type="transmembrane region" description="Helical" evidence="13">
    <location>
        <begin position="193"/>
        <end position="213"/>
    </location>
</feature>
<evidence type="ECO:0000256" key="11">
    <source>
        <dbReference type="ARBA" id="ARBA00023014"/>
    </source>
</evidence>
<dbReference type="Proteomes" id="UP000321717">
    <property type="component" value="Unassembled WGS sequence"/>
</dbReference>
<dbReference type="Pfam" id="PF08022">
    <property type="entry name" value="FAD_binding_8"/>
    <property type="match status" value="1"/>
</dbReference>
<keyword evidence="9" id="KW-0560">Oxidoreductase</keyword>
<dbReference type="Gene3D" id="3.40.50.80">
    <property type="entry name" value="Nucleotide-binding domain of ferredoxin-NADP reductase (FNR) module"/>
    <property type="match status" value="1"/>
</dbReference>
<dbReference type="RefSeq" id="WP_147179534.1">
    <property type="nucleotide sequence ID" value="NZ_BJZP01000006.1"/>
</dbReference>
<evidence type="ECO:0000313" key="15">
    <source>
        <dbReference type="EMBL" id="GEO84772.1"/>
    </source>
</evidence>
<proteinExistence type="predicted"/>
<evidence type="ECO:0000256" key="12">
    <source>
        <dbReference type="ARBA" id="ARBA00023136"/>
    </source>
</evidence>
<dbReference type="SFLD" id="SFLDG01168">
    <property type="entry name" value="Ferric_reductase_subgroup_(FRE"/>
    <property type="match status" value="1"/>
</dbReference>
<keyword evidence="6" id="KW-0479">Metal-binding</keyword>
<dbReference type="GO" id="GO:0046872">
    <property type="term" value="F:metal ion binding"/>
    <property type="evidence" value="ECO:0007669"/>
    <property type="project" value="UniProtKB-KW"/>
</dbReference>
<dbReference type="SUPFAM" id="SSF63380">
    <property type="entry name" value="Riboflavin synthase domain-like"/>
    <property type="match status" value="1"/>
</dbReference>
<evidence type="ECO:0000256" key="6">
    <source>
        <dbReference type="ARBA" id="ARBA00022723"/>
    </source>
</evidence>
<evidence type="ECO:0000256" key="2">
    <source>
        <dbReference type="ARBA" id="ARBA00004141"/>
    </source>
</evidence>
<dbReference type="Pfam" id="PF01794">
    <property type="entry name" value="Ferric_reduct"/>
    <property type="match status" value="1"/>
</dbReference>
<keyword evidence="8 13" id="KW-1133">Transmembrane helix</keyword>
<dbReference type="InterPro" id="IPR017938">
    <property type="entry name" value="Riboflavin_synthase-like_b-brl"/>
</dbReference>
<dbReference type="OrthoDB" id="9792185at2"/>
<accession>A0A512HH52</accession>
<dbReference type="InterPro" id="IPR050415">
    <property type="entry name" value="MRET"/>
</dbReference>
<keyword evidence="10" id="KW-0408">Iron</keyword>
<keyword evidence="4 13" id="KW-0812">Transmembrane</keyword>
<dbReference type="Pfam" id="PF00175">
    <property type="entry name" value="NAD_binding_1"/>
    <property type="match status" value="1"/>
</dbReference>
<dbReference type="SFLD" id="SFLDS00052">
    <property type="entry name" value="Ferric_Reductase_Domain"/>
    <property type="match status" value="1"/>
</dbReference>
<dbReference type="PANTHER" id="PTHR47354:SF8">
    <property type="entry name" value="1,2-PHENYLACETYL-COA EPOXIDASE, SUBUNIT E"/>
    <property type="match status" value="1"/>
</dbReference>
<evidence type="ECO:0000256" key="1">
    <source>
        <dbReference type="ARBA" id="ARBA00001974"/>
    </source>
</evidence>
<dbReference type="InterPro" id="IPR013112">
    <property type="entry name" value="FAD-bd_8"/>
</dbReference>
<evidence type="ECO:0000256" key="13">
    <source>
        <dbReference type="SAM" id="Phobius"/>
    </source>
</evidence>
<dbReference type="CDD" id="cd06198">
    <property type="entry name" value="FNR_like_3"/>
    <property type="match status" value="1"/>
</dbReference>